<comment type="caution">
    <text evidence="1">The sequence shown here is derived from an EMBL/GenBank/DDBJ whole genome shotgun (WGS) entry which is preliminary data.</text>
</comment>
<keyword evidence="2" id="KW-1185">Reference proteome</keyword>
<dbReference type="InterPro" id="IPR010719">
    <property type="entry name" value="MnmM_MeTrfase"/>
</dbReference>
<dbReference type="Pfam" id="PF06962">
    <property type="entry name" value="rRNA_methylase"/>
    <property type="match status" value="1"/>
</dbReference>
<dbReference type="GO" id="GO:0008168">
    <property type="term" value="F:methyltransferase activity"/>
    <property type="evidence" value="ECO:0007669"/>
    <property type="project" value="UniProtKB-KW"/>
</dbReference>
<dbReference type="GO" id="GO:0032259">
    <property type="term" value="P:methylation"/>
    <property type="evidence" value="ECO:0007669"/>
    <property type="project" value="UniProtKB-KW"/>
</dbReference>
<dbReference type="PANTHER" id="PTHR35276">
    <property type="entry name" value="S-ADENOSYL-L-METHIONINE-DEPENDENT METHYLTRANSFERASES SUPERFAMILY PROTEIN"/>
    <property type="match status" value="1"/>
</dbReference>
<dbReference type="RefSeq" id="WP_181472789.1">
    <property type="nucleotide sequence ID" value="NZ_JACEFG010000002.1"/>
</dbReference>
<accession>A0A838CW16</accession>
<dbReference type="AlphaFoldDB" id="A0A838CW16"/>
<evidence type="ECO:0000313" key="2">
    <source>
        <dbReference type="Proteomes" id="UP000571017"/>
    </source>
</evidence>
<protein>
    <submittedName>
        <fullName evidence="1">Class I SAM-dependent methyltransferase</fullName>
    </submittedName>
</protein>
<proteinExistence type="predicted"/>
<dbReference type="Proteomes" id="UP000571017">
    <property type="component" value="Unassembled WGS sequence"/>
</dbReference>
<keyword evidence="1" id="KW-0808">Transferase</keyword>
<sequence length="190" mass="20985">MTLLRILDYAHSLMEDSLTEGDIAVDGTCGNGHDTLFLANLVGETGHVYGFDIQPDAIANTKARLEEHDAYVQTSLIHDSHANLSEHIHNDHHNQIQAGIFNLGYLPGSDKSVVTKPEETIASIESLLHQVKKGGLIVLVVYHGHPGGKEEKEAVLRYVESLDQKNVRALQYGFINQKNTPPFIIALEKQ</sequence>
<dbReference type="SUPFAM" id="SSF53335">
    <property type="entry name" value="S-adenosyl-L-methionine-dependent methyltransferases"/>
    <property type="match status" value="1"/>
</dbReference>
<dbReference type="EMBL" id="JACEFG010000002">
    <property type="protein sequence ID" value="MBA2175806.1"/>
    <property type="molecule type" value="Genomic_DNA"/>
</dbReference>
<keyword evidence="1" id="KW-0489">Methyltransferase</keyword>
<dbReference type="InterPro" id="IPR029063">
    <property type="entry name" value="SAM-dependent_MTases_sf"/>
</dbReference>
<organism evidence="1 2">
    <name type="scientific">Halobacillus locisalis</name>
    <dbReference type="NCBI Taxonomy" id="220753"/>
    <lineage>
        <taxon>Bacteria</taxon>
        <taxon>Bacillati</taxon>
        <taxon>Bacillota</taxon>
        <taxon>Bacilli</taxon>
        <taxon>Bacillales</taxon>
        <taxon>Bacillaceae</taxon>
        <taxon>Halobacillus</taxon>
    </lineage>
</organism>
<name>A0A838CW16_9BACI</name>
<evidence type="ECO:0000313" key="1">
    <source>
        <dbReference type="EMBL" id="MBA2175806.1"/>
    </source>
</evidence>
<dbReference type="CDD" id="cd02440">
    <property type="entry name" value="AdoMet_MTases"/>
    <property type="match status" value="1"/>
</dbReference>
<gene>
    <name evidence="1" type="ORF">H0266_12965</name>
</gene>
<dbReference type="PANTHER" id="PTHR35276:SF1">
    <property type="entry name" value="TRNA (MNM(5)S(2)U34)-METHYLTRANSFERASE, CHLOROPLASTIC"/>
    <property type="match status" value="1"/>
</dbReference>
<dbReference type="Gene3D" id="3.40.50.150">
    <property type="entry name" value="Vaccinia Virus protein VP39"/>
    <property type="match status" value="1"/>
</dbReference>
<reference evidence="1 2" key="1">
    <citation type="journal article" date="2004" name="Extremophiles">
        <title>Halobacillus locisalis sp. nov., a halophilic bacterium isolated from a marine solar saltern of the Yellow Sea in Korea.</title>
        <authorList>
            <person name="Yoon J.H."/>
            <person name="Kang K.H."/>
            <person name="Oh T.K."/>
            <person name="Park Y.H."/>
        </authorList>
    </citation>
    <scope>NUCLEOTIDE SEQUENCE [LARGE SCALE GENOMIC DNA]</scope>
    <source>
        <strain evidence="1 2">KCTC 3788</strain>
    </source>
</reference>